<dbReference type="Proteomes" id="UP000796761">
    <property type="component" value="Unassembled WGS sequence"/>
</dbReference>
<dbReference type="AlphaFoldDB" id="A0A8K1GDR0"/>
<evidence type="ECO:0000313" key="1">
    <source>
        <dbReference type="EMBL" id="TRZ16851.1"/>
    </source>
</evidence>
<accession>A0A8K1GDR0</accession>
<name>A0A8K1GDR0_9PASS</name>
<sequence length="100" mass="11073">MSSLGDSHQTGNASQKSADFGVFKASLESDQVLTPITRQVLTVTGDQKLIKKQMEKAFPHETQQVIKMKKDLPSSGCISWRSDEKLHEAWTEAARALLLS</sequence>
<comment type="caution">
    <text evidence="1">The sequence shown here is derived from an EMBL/GenBank/DDBJ whole genome shotgun (WGS) entry which is preliminary data.</text>
</comment>
<evidence type="ECO:0000313" key="2">
    <source>
        <dbReference type="Proteomes" id="UP000796761"/>
    </source>
</evidence>
<keyword evidence="2" id="KW-1185">Reference proteome</keyword>
<organism evidence="1 2">
    <name type="scientific">Zosterops borbonicus</name>
    <dbReference type="NCBI Taxonomy" id="364589"/>
    <lineage>
        <taxon>Eukaryota</taxon>
        <taxon>Metazoa</taxon>
        <taxon>Chordata</taxon>
        <taxon>Craniata</taxon>
        <taxon>Vertebrata</taxon>
        <taxon>Euteleostomi</taxon>
        <taxon>Archelosauria</taxon>
        <taxon>Archosauria</taxon>
        <taxon>Dinosauria</taxon>
        <taxon>Saurischia</taxon>
        <taxon>Theropoda</taxon>
        <taxon>Coelurosauria</taxon>
        <taxon>Aves</taxon>
        <taxon>Neognathae</taxon>
        <taxon>Neoaves</taxon>
        <taxon>Telluraves</taxon>
        <taxon>Australaves</taxon>
        <taxon>Passeriformes</taxon>
        <taxon>Sylvioidea</taxon>
        <taxon>Zosteropidae</taxon>
        <taxon>Zosterops</taxon>
    </lineage>
</organism>
<protein>
    <submittedName>
        <fullName evidence="1">Uncharacterized protein</fullName>
    </submittedName>
</protein>
<reference evidence="1" key="1">
    <citation type="submission" date="2019-04" db="EMBL/GenBank/DDBJ databases">
        <title>Genome assembly of Zosterops borbonicus 15179.</title>
        <authorList>
            <person name="Leroy T."/>
            <person name="Anselmetti Y."/>
            <person name="Tilak M.-K."/>
            <person name="Nabholz B."/>
        </authorList>
    </citation>
    <scope>NUCLEOTIDE SEQUENCE</scope>
    <source>
        <strain evidence="1">HGM_15179</strain>
        <tissue evidence="1">Muscle</tissue>
    </source>
</reference>
<proteinExistence type="predicted"/>
<dbReference type="EMBL" id="SWJQ01000293">
    <property type="protein sequence ID" value="TRZ16851.1"/>
    <property type="molecule type" value="Genomic_DNA"/>
</dbReference>
<gene>
    <name evidence="1" type="ORF">HGM15179_010278</name>
</gene>